<dbReference type="EMBL" id="VAUV01000003">
    <property type="protein sequence ID" value="TLD71885.1"/>
    <property type="molecule type" value="Genomic_DNA"/>
</dbReference>
<proteinExistence type="inferred from homology"/>
<evidence type="ECO:0000259" key="6">
    <source>
        <dbReference type="Pfam" id="PF08281"/>
    </source>
</evidence>
<evidence type="ECO:0000256" key="3">
    <source>
        <dbReference type="ARBA" id="ARBA00023082"/>
    </source>
</evidence>
<keyword evidence="2" id="KW-0805">Transcription regulation</keyword>
<feature type="domain" description="RNA polymerase sigma factor 70 region 4 type 2" evidence="6">
    <location>
        <begin position="128"/>
        <end position="176"/>
    </location>
</feature>
<dbReference type="InterPro" id="IPR013249">
    <property type="entry name" value="RNA_pol_sigma70_r4_t2"/>
</dbReference>
<evidence type="ECO:0000256" key="1">
    <source>
        <dbReference type="ARBA" id="ARBA00010641"/>
    </source>
</evidence>
<dbReference type="Proteomes" id="UP000306196">
    <property type="component" value="Unassembled WGS sequence"/>
</dbReference>
<sequence length="188" mass="21080">MRSCATIRFKNDNVEVETTTTGSLPTLEQLFRDSAEDLKRYFAHRHEGREAVEDLVQETFLQMAKGMEAGSGSGSERKVECPRGYLFGIARRMSVAAWRQGGKDRGLRVISEVKEMAAPVEDDRVVAARETMAAMEPLQREVLEMRFSYGLSYAETAAALGIPVGTVRSRLHHAVAEVRRRMEDDDVL</sequence>
<dbReference type="AlphaFoldDB" id="A0A5R8KIV6"/>
<reference evidence="7 8" key="1">
    <citation type="submission" date="2019-05" db="EMBL/GenBank/DDBJ databases">
        <title>Verrucobacter flavum gen. nov., sp. nov. a new member of the family Verrucomicrobiaceae.</title>
        <authorList>
            <person name="Szuroczki S."/>
            <person name="Abbaszade G."/>
            <person name="Szabo A."/>
            <person name="Felfoldi T."/>
            <person name="Schumann P."/>
            <person name="Boka K."/>
            <person name="Keki Z."/>
            <person name="Toumi M."/>
            <person name="Toth E."/>
        </authorList>
    </citation>
    <scope>NUCLEOTIDE SEQUENCE [LARGE SCALE GENOMIC DNA]</scope>
    <source>
        <strain evidence="7 8">MG-N-17</strain>
    </source>
</reference>
<dbReference type="Gene3D" id="1.10.1740.10">
    <property type="match status" value="1"/>
</dbReference>
<dbReference type="NCBIfam" id="TIGR02937">
    <property type="entry name" value="sigma70-ECF"/>
    <property type="match status" value="1"/>
</dbReference>
<dbReference type="GO" id="GO:0003677">
    <property type="term" value="F:DNA binding"/>
    <property type="evidence" value="ECO:0007669"/>
    <property type="project" value="UniProtKB-KW"/>
</dbReference>
<dbReference type="Pfam" id="PF08281">
    <property type="entry name" value="Sigma70_r4_2"/>
    <property type="match status" value="1"/>
</dbReference>
<dbReference type="SUPFAM" id="SSF88946">
    <property type="entry name" value="Sigma2 domain of RNA polymerase sigma factors"/>
    <property type="match status" value="1"/>
</dbReference>
<evidence type="ECO:0000256" key="2">
    <source>
        <dbReference type="ARBA" id="ARBA00023015"/>
    </source>
</evidence>
<name>A0A5R8KIV6_9BACT</name>
<dbReference type="InterPro" id="IPR036388">
    <property type="entry name" value="WH-like_DNA-bd_sf"/>
</dbReference>
<dbReference type="SUPFAM" id="SSF88659">
    <property type="entry name" value="Sigma3 and sigma4 domains of RNA polymerase sigma factors"/>
    <property type="match status" value="1"/>
</dbReference>
<dbReference type="InterPro" id="IPR013324">
    <property type="entry name" value="RNA_pol_sigma_r3/r4-like"/>
</dbReference>
<keyword evidence="8" id="KW-1185">Reference proteome</keyword>
<keyword evidence="3" id="KW-0731">Sigma factor</keyword>
<dbReference type="Gene3D" id="1.10.10.10">
    <property type="entry name" value="Winged helix-like DNA-binding domain superfamily/Winged helix DNA-binding domain"/>
    <property type="match status" value="1"/>
</dbReference>
<dbReference type="CDD" id="cd06171">
    <property type="entry name" value="Sigma70_r4"/>
    <property type="match status" value="1"/>
</dbReference>
<evidence type="ECO:0000313" key="7">
    <source>
        <dbReference type="EMBL" id="TLD71885.1"/>
    </source>
</evidence>
<keyword evidence="4" id="KW-0238">DNA-binding</keyword>
<dbReference type="PANTHER" id="PTHR43133:SF52">
    <property type="entry name" value="ECF RNA POLYMERASE SIGMA FACTOR SIGL"/>
    <property type="match status" value="1"/>
</dbReference>
<dbReference type="GO" id="GO:0016987">
    <property type="term" value="F:sigma factor activity"/>
    <property type="evidence" value="ECO:0007669"/>
    <property type="project" value="UniProtKB-KW"/>
</dbReference>
<evidence type="ECO:0000313" key="8">
    <source>
        <dbReference type="Proteomes" id="UP000306196"/>
    </source>
</evidence>
<dbReference type="InterPro" id="IPR014284">
    <property type="entry name" value="RNA_pol_sigma-70_dom"/>
</dbReference>
<dbReference type="InterPro" id="IPR013325">
    <property type="entry name" value="RNA_pol_sigma_r2"/>
</dbReference>
<dbReference type="InterPro" id="IPR039425">
    <property type="entry name" value="RNA_pol_sigma-70-like"/>
</dbReference>
<dbReference type="OrthoDB" id="3472490at2"/>
<comment type="similarity">
    <text evidence="1">Belongs to the sigma-70 factor family. ECF subfamily.</text>
</comment>
<comment type="caution">
    <text evidence="7">The sequence shown here is derived from an EMBL/GenBank/DDBJ whole genome shotgun (WGS) entry which is preliminary data.</text>
</comment>
<dbReference type="GO" id="GO:0006352">
    <property type="term" value="P:DNA-templated transcription initiation"/>
    <property type="evidence" value="ECO:0007669"/>
    <property type="project" value="InterPro"/>
</dbReference>
<evidence type="ECO:0000256" key="5">
    <source>
        <dbReference type="ARBA" id="ARBA00023163"/>
    </source>
</evidence>
<evidence type="ECO:0000256" key="4">
    <source>
        <dbReference type="ARBA" id="ARBA00023125"/>
    </source>
</evidence>
<keyword evidence="5" id="KW-0804">Transcription</keyword>
<accession>A0A5R8KIV6</accession>
<gene>
    <name evidence="7" type="ORF">FEM03_03935</name>
</gene>
<organism evidence="7 8">
    <name type="scientific">Phragmitibacter flavus</name>
    <dbReference type="NCBI Taxonomy" id="2576071"/>
    <lineage>
        <taxon>Bacteria</taxon>
        <taxon>Pseudomonadati</taxon>
        <taxon>Verrucomicrobiota</taxon>
        <taxon>Verrucomicrobiia</taxon>
        <taxon>Verrucomicrobiales</taxon>
        <taxon>Verrucomicrobiaceae</taxon>
        <taxon>Phragmitibacter</taxon>
    </lineage>
</organism>
<dbReference type="PANTHER" id="PTHR43133">
    <property type="entry name" value="RNA POLYMERASE ECF-TYPE SIGMA FACTO"/>
    <property type="match status" value="1"/>
</dbReference>
<protein>
    <submittedName>
        <fullName evidence="7">RNA polymerase sigma factor</fullName>
    </submittedName>
</protein>